<sequence>MCGVEGGVLIPRMIIGGAPLNNSDGEKMGTGGKERLVCCPGFGLRRGTREPAMAPRMRPWPGLGAIRFAERIEGEGPASLCFRAIIIPCGLILPLLGDARVIILLGTFLVER</sequence>
<accession>A0A7S4MX83</accession>
<proteinExistence type="predicted"/>
<protein>
    <submittedName>
        <fullName evidence="1">Uncharacterized protein</fullName>
    </submittedName>
</protein>
<reference evidence="1" key="1">
    <citation type="submission" date="2021-01" db="EMBL/GenBank/DDBJ databases">
        <authorList>
            <person name="Corre E."/>
            <person name="Pelletier E."/>
            <person name="Niang G."/>
            <person name="Scheremetjew M."/>
            <person name="Finn R."/>
            <person name="Kale V."/>
            <person name="Holt S."/>
            <person name="Cochrane G."/>
            <person name="Meng A."/>
            <person name="Brown T."/>
            <person name="Cohen L."/>
        </authorList>
    </citation>
    <scope>NUCLEOTIDE SEQUENCE</scope>
    <source>
        <strain evidence="1">Isolate 1302-5</strain>
    </source>
</reference>
<dbReference type="EMBL" id="HBKQ01031305">
    <property type="protein sequence ID" value="CAE2250909.1"/>
    <property type="molecule type" value="Transcribed_RNA"/>
</dbReference>
<dbReference type="AlphaFoldDB" id="A0A7S4MX83"/>
<organism evidence="1">
    <name type="scientific">Odontella aurita</name>
    <dbReference type="NCBI Taxonomy" id="265563"/>
    <lineage>
        <taxon>Eukaryota</taxon>
        <taxon>Sar</taxon>
        <taxon>Stramenopiles</taxon>
        <taxon>Ochrophyta</taxon>
        <taxon>Bacillariophyta</taxon>
        <taxon>Mediophyceae</taxon>
        <taxon>Biddulphiophycidae</taxon>
        <taxon>Eupodiscales</taxon>
        <taxon>Odontellaceae</taxon>
        <taxon>Odontella</taxon>
    </lineage>
</organism>
<name>A0A7S4MX83_9STRA</name>
<gene>
    <name evidence="1" type="ORF">OAUR00152_LOCUS21292</name>
</gene>
<evidence type="ECO:0000313" key="1">
    <source>
        <dbReference type="EMBL" id="CAE2250909.1"/>
    </source>
</evidence>